<keyword evidence="7" id="KW-1185">Reference proteome</keyword>
<feature type="domain" description="Sulfatase-modifying factor enzyme-like" evidence="5">
    <location>
        <begin position="531"/>
        <end position="726"/>
    </location>
</feature>
<dbReference type="Gene3D" id="3.90.1580.10">
    <property type="entry name" value="paralog of FGE (formylglycine-generating enzyme)"/>
    <property type="match status" value="1"/>
</dbReference>
<dbReference type="Pfam" id="PF03781">
    <property type="entry name" value="FGE-sulfatase"/>
    <property type="match status" value="2"/>
</dbReference>
<evidence type="ECO:0000259" key="5">
    <source>
        <dbReference type="Pfam" id="PF03781"/>
    </source>
</evidence>
<dbReference type="InterPro" id="IPR042095">
    <property type="entry name" value="SUMF_sf"/>
</dbReference>
<sequence length="826" mass="92334">MELSFSRSKYSAVFSFWLLLLLASILLPKAQLQSSQDKGLCTLVVTYNTGEDRIRLDRVRFWLISERGDLHLYPQGNSYVDDPETSKRMVLIENLPEGAYTLKFIMPNSDGLFEKVEPRKVSLVQGGVVKVDQELKLLAKEIGSQPDVELAYESPYQREAPPMHEVRFYSQPFDSYAPQPGYLNIRSNVPAARWVLYKDGARIASGEGSVKDLTVPAGSGYQLTAEELENYEVKLLPQTPFSVQPNQTQSLEIFYKRILGVVQVMTDMPTGDALNIQIEGSALKQPLRVTQVARSNKIEWTSPGIPLGNYVISFKPPSFYEEITPVKFSLKQGQNALIRPKLRGGGKILVITNTSDATFTLKQTNGPLSLEGSGDQYRFEGLLPGNYTLTFSSKDPTRYIPPKSLYISLSRFRKHEETVEGEYTFAGMLKITGNIARFSVKLEPKSGNFDTIREEVTDYSKSIPLPEGNWKVIFTPIGRTGAGTPLPAKEIYIDAFATESITPVFEEKVEKQEPAVSVTETPRKTIDELYKDLIFVPAGLSIFGDPYRKDTENTFPAQVVELSTFEISKYEVTNGQFCDWLNIALQEGSIRPKDNQRGVFTNVKGNVVFRTMEANADSQISFRPTQDKVKPFMVLPGFDNYPVIHVTWIGAQEFCNTFGLRLPTEAEWERAASVRGGNNVSEIKKWIYGFSKDVINRSLANYKSNPGTSAFHRVATTPVGFYNGVNTIPLSPEDLIPKKTEDAKSPIGAYDMSGNVFEWVQDWYFDSPSLLHLEKNPLGPLSGSLKVAKGGCYDSLADGVRSFERIALAPEHSDSFTGFRVARTTN</sequence>
<comment type="catalytic activity">
    <reaction evidence="3">
        <text>L-threonyl-[protein] + ATP = O-phospho-L-threonyl-[protein] + ADP + H(+)</text>
        <dbReference type="Rhea" id="RHEA:46608"/>
        <dbReference type="Rhea" id="RHEA-COMP:11060"/>
        <dbReference type="Rhea" id="RHEA-COMP:11605"/>
        <dbReference type="ChEBI" id="CHEBI:15378"/>
        <dbReference type="ChEBI" id="CHEBI:30013"/>
        <dbReference type="ChEBI" id="CHEBI:30616"/>
        <dbReference type="ChEBI" id="CHEBI:61977"/>
        <dbReference type="ChEBI" id="CHEBI:456216"/>
        <dbReference type="EC" id="2.7.11.1"/>
    </reaction>
</comment>
<evidence type="ECO:0000256" key="4">
    <source>
        <dbReference type="ARBA" id="ARBA00048679"/>
    </source>
</evidence>
<dbReference type="InterPro" id="IPR051043">
    <property type="entry name" value="Sulfatase_Mod_Factor_Kinase"/>
</dbReference>
<evidence type="ECO:0000256" key="3">
    <source>
        <dbReference type="ARBA" id="ARBA00047899"/>
    </source>
</evidence>
<keyword evidence="6" id="KW-0808">Transferase</keyword>
<dbReference type="GO" id="GO:0106310">
    <property type="term" value="F:protein serine kinase activity"/>
    <property type="evidence" value="ECO:0007669"/>
    <property type="project" value="RHEA"/>
</dbReference>
<dbReference type="PANTHER" id="PTHR23150:SF19">
    <property type="entry name" value="FORMYLGLYCINE-GENERATING ENZYME"/>
    <property type="match status" value="1"/>
</dbReference>
<dbReference type="EMBL" id="CWGJ01000005">
    <property type="protein sequence ID" value="CRX37654.1"/>
    <property type="molecule type" value="Genomic_DNA"/>
</dbReference>
<feature type="domain" description="Sulfatase-modifying factor enzyme-like" evidence="5">
    <location>
        <begin position="744"/>
        <end position="823"/>
    </location>
</feature>
<evidence type="ECO:0000256" key="1">
    <source>
        <dbReference type="ARBA" id="ARBA00012513"/>
    </source>
</evidence>
<dbReference type="SUPFAM" id="SSF56436">
    <property type="entry name" value="C-type lectin-like"/>
    <property type="match status" value="1"/>
</dbReference>
<accession>A0A0H5DQ50</accession>
<dbReference type="AlphaFoldDB" id="A0A0H5DQ50"/>
<evidence type="ECO:0000256" key="2">
    <source>
        <dbReference type="ARBA" id="ARBA00022777"/>
    </source>
</evidence>
<proteinExistence type="predicted"/>
<protein>
    <recommendedName>
        <fullName evidence="1">non-specific serine/threonine protein kinase</fullName>
        <ecNumber evidence="1">2.7.11.1</ecNumber>
    </recommendedName>
</protein>
<name>A0A0H5DQ50_9BACT</name>
<dbReference type="Proteomes" id="UP000220251">
    <property type="component" value="Unassembled WGS sequence"/>
</dbReference>
<organism evidence="6 7">
    <name type="scientific">Estrella lausannensis</name>
    <dbReference type="NCBI Taxonomy" id="483423"/>
    <lineage>
        <taxon>Bacteria</taxon>
        <taxon>Pseudomonadati</taxon>
        <taxon>Chlamydiota</taxon>
        <taxon>Chlamydiia</taxon>
        <taxon>Parachlamydiales</taxon>
        <taxon>Candidatus Criblamydiaceae</taxon>
        <taxon>Estrella</taxon>
    </lineage>
</organism>
<dbReference type="InterPro" id="IPR005532">
    <property type="entry name" value="SUMF_dom"/>
</dbReference>
<keyword evidence="2 6" id="KW-0418">Kinase</keyword>
<dbReference type="EC" id="2.7.11.1" evidence="1"/>
<reference evidence="7" key="1">
    <citation type="submission" date="2015-06" db="EMBL/GenBank/DDBJ databases">
        <authorList>
            <person name="Bertelli C."/>
        </authorList>
    </citation>
    <scope>NUCLEOTIDE SEQUENCE [LARGE SCALE GENOMIC DNA]</scope>
    <source>
        <strain evidence="7">CRIB-30</strain>
    </source>
</reference>
<dbReference type="GO" id="GO:0004674">
    <property type="term" value="F:protein serine/threonine kinase activity"/>
    <property type="evidence" value="ECO:0007669"/>
    <property type="project" value="UniProtKB-EC"/>
</dbReference>
<evidence type="ECO:0000313" key="7">
    <source>
        <dbReference type="Proteomes" id="UP000220251"/>
    </source>
</evidence>
<evidence type="ECO:0000313" key="6">
    <source>
        <dbReference type="EMBL" id="CRX37654.1"/>
    </source>
</evidence>
<comment type="catalytic activity">
    <reaction evidence="4">
        <text>L-seryl-[protein] + ATP = O-phospho-L-seryl-[protein] + ADP + H(+)</text>
        <dbReference type="Rhea" id="RHEA:17989"/>
        <dbReference type="Rhea" id="RHEA-COMP:9863"/>
        <dbReference type="Rhea" id="RHEA-COMP:11604"/>
        <dbReference type="ChEBI" id="CHEBI:15378"/>
        <dbReference type="ChEBI" id="CHEBI:29999"/>
        <dbReference type="ChEBI" id="CHEBI:30616"/>
        <dbReference type="ChEBI" id="CHEBI:83421"/>
        <dbReference type="ChEBI" id="CHEBI:456216"/>
        <dbReference type="EC" id="2.7.11.1"/>
    </reaction>
</comment>
<dbReference type="OrthoDB" id="9768004at2"/>
<dbReference type="GO" id="GO:0120147">
    <property type="term" value="F:formylglycine-generating oxidase activity"/>
    <property type="evidence" value="ECO:0007669"/>
    <property type="project" value="TreeGrafter"/>
</dbReference>
<dbReference type="PANTHER" id="PTHR23150">
    <property type="entry name" value="SULFATASE MODIFYING FACTOR 1, 2"/>
    <property type="match status" value="1"/>
</dbReference>
<dbReference type="RefSeq" id="WP_098037514.1">
    <property type="nucleotide sequence ID" value="NZ_CWGJ01000005.1"/>
</dbReference>
<dbReference type="InterPro" id="IPR016187">
    <property type="entry name" value="CTDL_fold"/>
</dbReference>
<gene>
    <name evidence="6" type="primary">pkn</name>
    <name evidence="6" type="ORF">ELAC_0293</name>
</gene>